<dbReference type="Pfam" id="PF18370">
    <property type="entry name" value="RGI_lyase"/>
    <property type="match status" value="1"/>
</dbReference>
<feature type="chain" id="PRO_5038882659" evidence="2">
    <location>
        <begin position="26"/>
        <end position="732"/>
    </location>
</feature>
<evidence type="ECO:0000256" key="1">
    <source>
        <dbReference type="SAM" id="MobiDB-lite"/>
    </source>
</evidence>
<dbReference type="GO" id="GO:0016829">
    <property type="term" value="F:lyase activity"/>
    <property type="evidence" value="ECO:0007669"/>
    <property type="project" value="UniProtKB-KW"/>
</dbReference>
<evidence type="ECO:0000313" key="5">
    <source>
        <dbReference type="EMBL" id="SFE51778.1"/>
    </source>
</evidence>
<feature type="signal peptide" evidence="2">
    <location>
        <begin position="1"/>
        <end position="25"/>
    </location>
</feature>
<keyword evidence="6" id="KW-1185">Reference proteome</keyword>
<dbReference type="Gene3D" id="2.60.40.10">
    <property type="entry name" value="Immunoglobulins"/>
    <property type="match status" value="1"/>
</dbReference>
<gene>
    <name evidence="5" type="ORF">SAMN04487969_103175</name>
</gene>
<feature type="domain" description="Rhamnogalacturonan lyase family 11 C-terminal" evidence="4">
    <location>
        <begin position="125"/>
        <end position="624"/>
    </location>
</feature>
<accession>A0A1I2B788</accession>
<reference evidence="6" key="1">
    <citation type="submission" date="2016-10" db="EMBL/GenBank/DDBJ databases">
        <authorList>
            <person name="Varghese N."/>
            <person name="Submissions S."/>
        </authorList>
    </citation>
    <scope>NUCLEOTIDE SEQUENCE [LARGE SCALE GENOMIC DNA]</scope>
    <source>
        <strain evidence="6">CGMCC 1.10223</strain>
    </source>
</reference>
<keyword evidence="5" id="KW-0456">Lyase</keyword>
<protein>
    <submittedName>
        <fullName evidence="5">Rhamnogalacturonan endolyase</fullName>
    </submittedName>
</protein>
<dbReference type="Pfam" id="PF21348">
    <property type="entry name" value="RGL11_C"/>
    <property type="match status" value="1"/>
</dbReference>
<dbReference type="CDD" id="cd10318">
    <property type="entry name" value="RGL11"/>
    <property type="match status" value="1"/>
</dbReference>
<feature type="compositionally biased region" description="Acidic residues" evidence="1">
    <location>
        <begin position="674"/>
        <end position="686"/>
    </location>
</feature>
<dbReference type="InterPro" id="IPR013783">
    <property type="entry name" value="Ig-like_fold"/>
</dbReference>
<sequence length="732" mass="78135">MNVKNVFRKTVMLAVASLLVIPAFVVEPKVSAAAPRQMEALTRGVVAVKVSGGVFVSWRLLGGEAANTGFNVYRNGTKVNSSVITTSTNLLDAGGSNSSTYYVRAVVNGVERPASNTVSVWANNYKDIPLDKPAGGTTPSGESYTYSANDASVADLDGDGEYEIVLKWDPSGSKDNSQSGYTGNVIFDAYKMNGEKLWRINMGKNIRAGAHYSQFLVYDFDGDGKGEVVIKTADGTVDGTGQVIGSSTADYRNSSGYVLSGPEYLTVFSGQTGAALATTNYVPARGTVSSWGDSYGNRVDRFLAGVAYLDGVRPSIVMSRGYYTRTVIAAFDFRNGSLTSRWTFDTNSSGNSAYAGQGNHSLSVADVDNDGKDEIIFGAMTVDDNGQKLYNTNMGHGDAMHVSDLDPNRAGLEVFKVNEDTSKPYGAQVHDAATGQILWGAYTGADTGRGMAADIDPRYPGAEVWAGSGVGLRTSTGQLISSTPPSSQNFGIWWDGDLLRELLDHVWSGSAGVGVGKIEKWNYNTGAVSRLLTATGTYSNNTTKGTPSLQADLIGDWREEVLWRTEDSTKLRLYTTTDVTTYRLYTLMHDAVYRLGVAWQNVAYNQPPHTSYFLGNGMSTPPAPSMYTTLPQASFTEVDTANALLAEQAAVEEAVVAPEQEQEQEQEPAPQTESETEPETETEPQTEPETTPIPEQQPDNSMPTDPVDPGAAAQGATGAALSAVLGQAAPIS</sequence>
<dbReference type="EMBL" id="FONN01000003">
    <property type="protein sequence ID" value="SFE51778.1"/>
    <property type="molecule type" value="Genomic_DNA"/>
</dbReference>
<evidence type="ECO:0000256" key="2">
    <source>
        <dbReference type="SAM" id="SignalP"/>
    </source>
</evidence>
<evidence type="ECO:0000259" key="3">
    <source>
        <dbReference type="Pfam" id="PF18370"/>
    </source>
</evidence>
<feature type="compositionally biased region" description="Low complexity" evidence="1">
    <location>
        <begin position="687"/>
        <end position="698"/>
    </location>
</feature>
<name>A0A1I2B788_9BACL</name>
<dbReference type="PANTHER" id="PTHR43118:SF1">
    <property type="entry name" value="RHAMNOGALACTURONAN LYASE (EUROFUNG)"/>
    <property type="match status" value="1"/>
</dbReference>
<dbReference type="AlphaFoldDB" id="A0A1I2B788"/>
<organism evidence="5 6">
    <name type="scientific">Paenibacillus algorifonticola</name>
    <dbReference type="NCBI Taxonomy" id="684063"/>
    <lineage>
        <taxon>Bacteria</taxon>
        <taxon>Bacillati</taxon>
        <taxon>Bacillota</taxon>
        <taxon>Bacilli</taxon>
        <taxon>Bacillales</taxon>
        <taxon>Paenibacillaceae</taxon>
        <taxon>Paenibacillus</taxon>
    </lineage>
</organism>
<dbReference type="InterPro" id="IPR034641">
    <property type="entry name" value="RGL11"/>
</dbReference>
<feature type="region of interest" description="Disordered" evidence="1">
    <location>
        <begin position="655"/>
        <end position="718"/>
    </location>
</feature>
<keyword evidence="2" id="KW-0732">Signal</keyword>
<feature type="domain" description="Rhamnogalacturonan I lyase beta-sheet" evidence="3">
    <location>
        <begin position="36"/>
        <end position="121"/>
    </location>
</feature>
<dbReference type="SUPFAM" id="SSF69318">
    <property type="entry name" value="Integrin alpha N-terminal domain"/>
    <property type="match status" value="1"/>
</dbReference>
<evidence type="ECO:0000259" key="4">
    <source>
        <dbReference type="Pfam" id="PF21348"/>
    </source>
</evidence>
<dbReference type="Proteomes" id="UP000183410">
    <property type="component" value="Unassembled WGS sequence"/>
</dbReference>
<dbReference type="InterPro" id="IPR028994">
    <property type="entry name" value="Integrin_alpha_N"/>
</dbReference>
<dbReference type="PANTHER" id="PTHR43118">
    <property type="entry name" value="RHAMNOGALACTURONAN LYASE (EUROFUNG)"/>
    <property type="match status" value="1"/>
</dbReference>
<dbReference type="InterPro" id="IPR041624">
    <property type="entry name" value="RGI_lyase"/>
</dbReference>
<dbReference type="InterPro" id="IPR049366">
    <property type="entry name" value="RGL11_C"/>
</dbReference>
<proteinExistence type="predicted"/>
<evidence type="ECO:0000313" key="6">
    <source>
        <dbReference type="Proteomes" id="UP000183410"/>
    </source>
</evidence>